<reference evidence="2" key="1">
    <citation type="journal article" date="2017" name="Med. Chem. Commun.">
        <title>Nonomuraea sp. ATCC 55076 harbours the largest actinomycete chromosome to date and the kistamicin biosynthetic gene cluster.</title>
        <authorList>
            <person name="Nazari B."/>
            <person name="Forneris C.C."/>
            <person name="Gibson M.I."/>
            <person name="Moon K."/>
            <person name="Schramma K.R."/>
            <person name="Seyedsayamdost M.R."/>
        </authorList>
    </citation>
    <scope>NUCLEOTIDE SEQUENCE [LARGE SCALE GENOMIC DNA]</scope>
    <source>
        <strain evidence="2">ATCC 55076</strain>
    </source>
</reference>
<gene>
    <name evidence="1" type="ORF">BKM31_49500</name>
</gene>
<dbReference type="KEGG" id="noa:BKM31_49500"/>
<evidence type="ECO:0000313" key="1">
    <source>
        <dbReference type="EMBL" id="AQZ68447.1"/>
    </source>
</evidence>
<dbReference type="RefSeq" id="WP_155128960.1">
    <property type="nucleotide sequence ID" value="NZ_CP017717.1"/>
</dbReference>
<name>A0A1V0AE12_9ACTN</name>
<keyword evidence="2" id="KW-1185">Reference proteome</keyword>
<dbReference type="Proteomes" id="UP000190797">
    <property type="component" value="Chromosome"/>
</dbReference>
<proteinExistence type="predicted"/>
<evidence type="ECO:0000313" key="2">
    <source>
        <dbReference type="Proteomes" id="UP000190797"/>
    </source>
</evidence>
<protein>
    <submittedName>
        <fullName evidence="1">Uncharacterized protein</fullName>
    </submittedName>
</protein>
<sequence length="178" mass="19123">MDEHVITTEWVPFAPDEIAYHDYVEGTYNTFSCTCGQPLTDRDAATRHAAESGRCMMCLGSGTISINPHASSGCDSCAGSGRSEPGTVMVQARVTASFVREVAALLPAEFGLCDVVTVLLDRLPPARDRGAEALLSVAAGLIRYLEVQGEVVLCSVPDYVPGDGAEQRHHDPRWIRVS</sequence>
<dbReference type="EMBL" id="CP017717">
    <property type="protein sequence ID" value="AQZ68447.1"/>
    <property type="molecule type" value="Genomic_DNA"/>
</dbReference>
<organism evidence="1 2">
    <name type="scientific">[Actinomadura] parvosata subsp. kistnae</name>
    <dbReference type="NCBI Taxonomy" id="1909395"/>
    <lineage>
        <taxon>Bacteria</taxon>
        <taxon>Bacillati</taxon>
        <taxon>Actinomycetota</taxon>
        <taxon>Actinomycetes</taxon>
        <taxon>Streptosporangiales</taxon>
        <taxon>Streptosporangiaceae</taxon>
        <taxon>Nonomuraea</taxon>
    </lineage>
</organism>
<accession>A0A1V0AE12</accession>
<dbReference type="AlphaFoldDB" id="A0A1V0AE12"/>
<dbReference type="OrthoDB" id="3531627at2"/>